<dbReference type="GO" id="GO:0046872">
    <property type="term" value="F:metal ion binding"/>
    <property type="evidence" value="ECO:0007669"/>
    <property type="project" value="UniProtKB-KW"/>
</dbReference>
<evidence type="ECO:0000256" key="5">
    <source>
        <dbReference type="ARBA" id="ARBA00023014"/>
    </source>
</evidence>
<protein>
    <submittedName>
        <fullName evidence="8">Ring-hydroxylating oxygenase subunit alpha</fullName>
    </submittedName>
</protein>
<dbReference type="PANTHER" id="PTHR43756:SF5">
    <property type="entry name" value="CHOLINE MONOOXYGENASE, CHLOROPLASTIC"/>
    <property type="match status" value="1"/>
</dbReference>
<evidence type="ECO:0000256" key="3">
    <source>
        <dbReference type="ARBA" id="ARBA00023002"/>
    </source>
</evidence>
<sequence length="364" mass="39912">MSHRPDLGFYDEGHDLAAPAFFASATLPEGECSVLPAAAYRSLAFTLLEDEAIWSRDWICVGSHEAIPAVGDLLPFTIGTHGVHVQRVEDGVAARFNKAQHGGCRVVPLQCQTGAKTKCSFTSCGYSRDRPAIPASALGDGTPEMHQYLGLRPERLLAPHLRSWGPLIFVNLDVSPSWPEQEFGSLNRLGSFFGNEKPRRSTEIWLEFQSNWKLLGQRLAGGAVAQLGDDWAVTETTLAGGDRAVAAWLFPNLVLLSSEHETLVAVLQHTAIGQTLCRISVYGENPDDGLDRWRGEIESRAAEAVQDTLSLARWGTNHRPETIGEPMPLQNDPLGAWMQRRVASGVSRAPRGPIEQPLFQNPRH</sequence>
<keyword evidence="2" id="KW-0479">Metal-binding</keyword>
<dbReference type="PROSITE" id="PS51296">
    <property type="entry name" value="RIESKE"/>
    <property type="match status" value="1"/>
</dbReference>
<evidence type="ECO:0000256" key="1">
    <source>
        <dbReference type="ARBA" id="ARBA00022714"/>
    </source>
</evidence>
<accession>A0A2W5MKG9</accession>
<keyword evidence="1" id="KW-0001">2Fe-2S</keyword>
<dbReference type="AlphaFoldDB" id="A0A2W5MKG9"/>
<feature type="region of interest" description="Disordered" evidence="6">
    <location>
        <begin position="345"/>
        <end position="364"/>
    </location>
</feature>
<evidence type="ECO:0000313" key="9">
    <source>
        <dbReference type="Proteomes" id="UP000249577"/>
    </source>
</evidence>
<evidence type="ECO:0000256" key="2">
    <source>
        <dbReference type="ARBA" id="ARBA00022723"/>
    </source>
</evidence>
<comment type="caution">
    <text evidence="8">The sequence shown here is derived from an EMBL/GenBank/DDBJ whole genome shotgun (WGS) entry which is preliminary data.</text>
</comment>
<evidence type="ECO:0000313" key="8">
    <source>
        <dbReference type="EMBL" id="PZQ18123.1"/>
    </source>
</evidence>
<dbReference type="InterPro" id="IPR001663">
    <property type="entry name" value="Rng_hydr_dOase-A"/>
</dbReference>
<feature type="domain" description="Rieske" evidence="7">
    <location>
        <begin position="58"/>
        <end position="170"/>
    </location>
</feature>
<evidence type="ECO:0000256" key="4">
    <source>
        <dbReference type="ARBA" id="ARBA00023004"/>
    </source>
</evidence>
<dbReference type="InterPro" id="IPR017941">
    <property type="entry name" value="Rieske_2Fe-2S"/>
</dbReference>
<name>A0A2W5MKG9_ANCNO</name>
<evidence type="ECO:0000259" key="7">
    <source>
        <dbReference type="PROSITE" id="PS51296"/>
    </source>
</evidence>
<reference evidence="8 9" key="1">
    <citation type="submission" date="2017-08" db="EMBL/GenBank/DDBJ databases">
        <title>Infants hospitalized years apart are colonized by the same room-sourced microbial strains.</title>
        <authorList>
            <person name="Brooks B."/>
            <person name="Olm M.R."/>
            <person name="Firek B.A."/>
            <person name="Baker R."/>
            <person name="Thomas B.C."/>
            <person name="Morowitz M.J."/>
            <person name="Banfield J.F."/>
        </authorList>
    </citation>
    <scope>NUCLEOTIDE SEQUENCE [LARGE SCALE GENOMIC DNA]</scope>
    <source>
        <strain evidence="8">S2_005_003_R2_43</strain>
    </source>
</reference>
<organism evidence="8 9">
    <name type="scientific">Ancylobacter novellus</name>
    <name type="common">Thiobacillus novellus</name>
    <dbReference type="NCBI Taxonomy" id="921"/>
    <lineage>
        <taxon>Bacteria</taxon>
        <taxon>Pseudomonadati</taxon>
        <taxon>Pseudomonadota</taxon>
        <taxon>Alphaproteobacteria</taxon>
        <taxon>Hyphomicrobiales</taxon>
        <taxon>Xanthobacteraceae</taxon>
        <taxon>Ancylobacter</taxon>
    </lineage>
</organism>
<dbReference type="GO" id="GO:0051537">
    <property type="term" value="F:2 iron, 2 sulfur cluster binding"/>
    <property type="evidence" value="ECO:0007669"/>
    <property type="project" value="UniProtKB-KW"/>
</dbReference>
<dbReference type="Proteomes" id="UP000249577">
    <property type="component" value="Unassembled WGS sequence"/>
</dbReference>
<dbReference type="SUPFAM" id="SSF50022">
    <property type="entry name" value="ISP domain"/>
    <property type="match status" value="1"/>
</dbReference>
<dbReference type="PANTHER" id="PTHR43756">
    <property type="entry name" value="CHOLINE MONOOXYGENASE, CHLOROPLASTIC"/>
    <property type="match status" value="1"/>
</dbReference>
<keyword evidence="3" id="KW-0560">Oxidoreductase</keyword>
<keyword evidence="5" id="KW-0411">Iron-sulfur</keyword>
<evidence type="ECO:0000256" key="6">
    <source>
        <dbReference type="SAM" id="MobiDB-lite"/>
    </source>
</evidence>
<dbReference type="InterPro" id="IPR036922">
    <property type="entry name" value="Rieske_2Fe-2S_sf"/>
</dbReference>
<dbReference type="Gene3D" id="2.102.10.10">
    <property type="entry name" value="Rieske [2Fe-2S] iron-sulphur domain"/>
    <property type="match status" value="1"/>
</dbReference>
<proteinExistence type="predicted"/>
<gene>
    <name evidence="8" type="ORF">DI565_05310</name>
</gene>
<dbReference type="GO" id="GO:0016491">
    <property type="term" value="F:oxidoreductase activity"/>
    <property type="evidence" value="ECO:0007669"/>
    <property type="project" value="UniProtKB-KW"/>
</dbReference>
<dbReference type="EMBL" id="QFPN01000002">
    <property type="protein sequence ID" value="PZQ18123.1"/>
    <property type="molecule type" value="Genomic_DNA"/>
</dbReference>
<keyword evidence="4" id="KW-0408">Iron</keyword>